<keyword evidence="3" id="KW-1185">Reference proteome</keyword>
<name>A0A7M5X7S6_9CNID</name>
<dbReference type="OrthoDB" id="5829348at2759"/>
<reference evidence="2" key="1">
    <citation type="submission" date="2021-01" db="UniProtKB">
        <authorList>
            <consortium name="EnsemblMetazoa"/>
        </authorList>
    </citation>
    <scope>IDENTIFICATION</scope>
</reference>
<dbReference type="Proteomes" id="UP000594262">
    <property type="component" value="Unplaced"/>
</dbReference>
<dbReference type="SUPFAM" id="SSF52540">
    <property type="entry name" value="P-loop containing nucleoside triphosphate hydrolases"/>
    <property type="match status" value="1"/>
</dbReference>
<evidence type="ECO:0000313" key="2">
    <source>
        <dbReference type="EnsemblMetazoa" id="CLYHEMP018581.1"/>
    </source>
</evidence>
<evidence type="ECO:0000256" key="1">
    <source>
        <dbReference type="SAM" id="MobiDB-lite"/>
    </source>
</evidence>
<evidence type="ECO:0000313" key="3">
    <source>
        <dbReference type="Proteomes" id="UP000594262"/>
    </source>
</evidence>
<dbReference type="RefSeq" id="XP_066930995.1">
    <property type="nucleotide sequence ID" value="XM_067074894.1"/>
</dbReference>
<proteinExistence type="predicted"/>
<feature type="compositionally biased region" description="Basic and acidic residues" evidence="1">
    <location>
        <begin position="10"/>
        <end position="22"/>
    </location>
</feature>
<sequence length="427" mass="47871">MGCDSSKLSNGDRKSSIKDGGRRNTLVVKPKAQIQASEGIQHRDEKGTILIFIFGGPGSGKGTIVNNLVDMFNFRFLCGEDLIMESLSKKMLPEGGSAMGTNATRELQKLVAEDSSQLTLHWVLDLLDQEICKYPGEVILVDMVPNLKFLLRVPELSKESTKELEAFEKKHPIAFAIDLALDSDHLIQNINQTHACTKAPKQGGDDKSSSSDEMDTSRTQRRFNIYINSVKEHLAYFKTANKLLTVDTSCGDIASVWDSVCEYVVDSEISKPGGLIENVVMFKFKADDFSEIDRQRYPMKDVSVFDIGATVNGTPVQIMRCLSKMLQEDAATWKTFMFNVEGTALSSTAALEQASSERLIFLDEQFGQLDYFIHGIKRHTVRKKSLARKKDQMYRALVTNNNEVLIFPSYVELSHCRQICSVYKQCI</sequence>
<organism evidence="2 3">
    <name type="scientific">Clytia hemisphaerica</name>
    <dbReference type="NCBI Taxonomy" id="252671"/>
    <lineage>
        <taxon>Eukaryota</taxon>
        <taxon>Metazoa</taxon>
        <taxon>Cnidaria</taxon>
        <taxon>Hydrozoa</taxon>
        <taxon>Hydroidolina</taxon>
        <taxon>Leptothecata</taxon>
        <taxon>Obeliida</taxon>
        <taxon>Clytiidae</taxon>
        <taxon>Clytia</taxon>
    </lineage>
</organism>
<dbReference type="Pfam" id="PF13207">
    <property type="entry name" value="AAA_17"/>
    <property type="match status" value="1"/>
</dbReference>
<dbReference type="InterPro" id="IPR027417">
    <property type="entry name" value="P-loop_NTPase"/>
</dbReference>
<accession>A0A7M5X7S6</accession>
<dbReference type="Gene3D" id="3.40.50.300">
    <property type="entry name" value="P-loop containing nucleotide triphosphate hydrolases"/>
    <property type="match status" value="1"/>
</dbReference>
<dbReference type="GeneID" id="136818569"/>
<protein>
    <recommendedName>
        <fullName evidence="4">Adenylate kinase</fullName>
    </recommendedName>
</protein>
<evidence type="ECO:0008006" key="4">
    <source>
        <dbReference type="Google" id="ProtNLM"/>
    </source>
</evidence>
<dbReference type="AlphaFoldDB" id="A0A7M5X7S6"/>
<feature type="compositionally biased region" description="Basic and acidic residues" evidence="1">
    <location>
        <begin position="203"/>
        <end position="217"/>
    </location>
</feature>
<feature type="region of interest" description="Disordered" evidence="1">
    <location>
        <begin position="197"/>
        <end position="217"/>
    </location>
</feature>
<dbReference type="EnsemblMetazoa" id="CLYHEMT018581.1">
    <property type="protein sequence ID" value="CLYHEMP018581.1"/>
    <property type="gene ID" value="CLYHEMG018581"/>
</dbReference>
<feature type="region of interest" description="Disordered" evidence="1">
    <location>
        <begin position="1"/>
        <end position="22"/>
    </location>
</feature>